<gene>
    <name evidence="1" type="ORF">B296_00025012</name>
</gene>
<evidence type="ECO:0000313" key="2">
    <source>
        <dbReference type="Proteomes" id="UP000287651"/>
    </source>
</evidence>
<sequence>MHCFDDLWCRLGSLWTTSCINFGQVQRVGEGSASGLKWDLEVNSEKSWRGFSFVLALCCNCIRVSCSFSCVAIEIKVVAWFPSLSTFQIST</sequence>
<dbReference type="AlphaFoldDB" id="A0A427AU71"/>
<organism evidence="1 2">
    <name type="scientific">Ensete ventricosum</name>
    <name type="common">Abyssinian banana</name>
    <name type="synonym">Musa ensete</name>
    <dbReference type="NCBI Taxonomy" id="4639"/>
    <lineage>
        <taxon>Eukaryota</taxon>
        <taxon>Viridiplantae</taxon>
        <taxon>Streptophyta</taxon>
        <taxon>Embryophyta</taxon>
        <taxon>Tracheophyta</taxon>
        <taxon>Spermatophyta</taxon>
        <taxon>Magnoliopsida</taxon>
        <taxon>Liliopsida</taxon>
        <taxon>Zingiberales</taxon>
        <taxon>Musaceae</taxon>
        <taxon>Ensete</taxon>
    </lineage>
</organism>
<evidence type="ECO:0000313" key="1">
    <source>
        <dbReference type="EMBL" id="RRT79667.1"/>
    </source>
</evidence>
<accession>A0A427AU71</accession>
<proteinExistence type="predicted"/>
<feature type="non-terminal residue" evidence="1">
    <location>
        <position position="91"/>
    </location>
</feature>
<comment type="caution">
    <text evidence="1">The sequence shown here is derived from an EMBL/GenBank/DDBJ whole genome shotgun (WGS) entry which is preliminary data.</text>
</comment>
<dbReference type="EMBL" id="AMZH03001339">
    <property type="protein sequence ID" value="RRT79667.1"/>
    <property type="molecule type" value="Genomic_DNA"/>
</dbReference>
<dbReference type="Proteomes" id="UP000287651">
    <property type="component" value="Unassembled WGS sequence"/>
</dbReference>
<protein>
    <submittedName>
        <fullName evidence="1">Uncharacterized protein</fullName>
    </submittedName>
</protein>
<name>A0A427AU71_ENSVE</name>
<reference evidence="1 2" key="1">
    <citation type="journal article" date="2014" name="Agronomy (Basel)">
        <title>A Draft Genome Sequence for Ensete ventricosum, the Drought-Tolerant Tree Against Hunger.</title>
        <authorList>
            <person name="Harrison J."/>
            <person name="Moore K.A."/>
            <person name="Paszkiewicz K."/>
            <person name="Jones T."/>
            <person name="Grant M."/>
            <person name="Ambacheew D."/>
            <person name="Muzemil S."/>
            <person name="Studholme D.J."/>
        </authorList>
    </citation>
    <scope>NUCLEOTIDE SEQUENCE [LARGE SCALE GENOMIC DNA]</scope>
</reference>